<keyword evidence="3 5" id="KW-1005">Bacterial flagellum biogenesis</keyword>
<name>A0A1E2VBE4_9GAMM</name>
<evidence type="ECO:0000256" key="4">
    <source>
        <dbReference type="ARBA" id="ARBA00024746"/>
    </source>
</evidence>
<protein>
    <recommendedName>
        <fullName evidence="2 5">Basal-body rod modification protein FlgD</fullName>
    </recommendedName>
</protein>
<dbReference type="AlphaFoldDB" id="A0A1E2VBE4"/>
<dbReference type="Gene3D" id="2.30.30.910">
    <property type="match status" value="1"/>
</dbReference>
<gene>
    <name evidence="8" type="ORF">BFW38_12240</name>
</gene>
<feature type="domain" description="FlgD/Vpr Ig-like" evidence="6">
    <location>
        <begin position="113"/>
        <end position="176"/>
    </location>
</feature>
<evidence type="ECO:0000256" key="2">
    <source>
        <dbReference type="ARBA" id="ARBA00016013"/>
    </source>
</evidence>
<comment type="similarity">
    <text evidence="1 5">Belongs to the FlgD family.</text>
</comment>
<dbReference type="Pfam" id="PF13860">
    <property type="entry name" value="FlgD_ig"/>
    <property type="match status" value="1"/>
</dbReference>
<reference evidence="8 9" key="1">
    <citation type="submission" date="2016-08" db="EMBL/GenBank/DDBJ databases">
        <authorList>
            <person name="Seilhamer J.J."/>
        </authorList>
    </citation>
    <scope>NUCLEOTIDE SEQUENCE [LARGE SCALE GENOMIC DNA]</scope>
    <source>
        <strain evidence="8 9">PH27A</strain>
    </source>
</reference>
<evidence type="ECO:0000256" key="1">
    <source>
        <dbReference type="ARBA" id="ARBA00010577"/>
    </source>
</evidence>
<comment type="caution">
    <text evidence="8">The sequence shown here is derived from an EMBL/GenBank/DDBJ whole genome shotgun (WGS) entry which is preliminary data.</text>
</comment>
<comment type="function">
    <text evidence="4 5">Required for flagellar hook formation. May act as a scaffolding protein.</text>
</comment>
<feature type="domain" description="FlgD Tudor-like" evidence="7">
    <location>
        <begin position="89"/>
        <end position="227"/>
    </location>
</feature>
<dbReference type="RefSeq" id="WP_068999090.1">
    <property type="nucleotide sequence ID" value="NZ_MDTQ01000001.1"/>
</dbReference>
<dbReference type="Gene3D" id="2.60.40.4070">
    <property type="match status" value="1"/>
</dbReference>
<organism evidence="8 9">
    <name type="scientific">Terasakiispira papahanaumokuakeensis</name>
    <dbReference type="NCBI Taxonomy" id="197479"/>
    <lineage>
        <taxon>Bacteria</taxon>
        <taxon>Pseudomonadati</taxon>
        <taxon>Pseudomonadota</taxon>
        <taxon>Gammaproteobacteria</taxon>
        <taxon>Oceanospirillales</taxon>
        <taxon>Terasakiispira</taxon>
    </lineage>
</organism>
<dbReference type="STRING" id="197479.BFW38_12240"/>
<accession>A0A1E2VBE4</accession>
<dbReference type="InterPro" id="IPR025963">
    <property type="entry name" value="FLgD_Tudor"/>
</dbReference>
<dbReference type="InterPro" id="IPR025965">
    <property type="entry name" value="FlgD/Vpr_Ig-like"/>
</dbReference>
<proteinExistence type="inferred from homology"/>
<dbReference type="Pfam" id="PF13861">
    <property type="entry name" value="FLgD_tudor"/>
    <property type="match status" value="1"/>
</dbReference>
<evidence type="ECO:0000256" key="3">
    <source>
        <dbReference type="ARBA" id="ARBA00022795"/>
    </source>
</evidence>
<evidence type="ECO:0000256" key="5">
    <source>
        <dbReference type="RuleBase" id="RU362076"/>
    </source>
</evidence>
<dbReference type="Proteomes" id="UP000094291">
    <property type="component" value="Unassembled WGS sequence"/>
</dbReference>
<evidence type="ECO:0000259" key="7">
    <source>
        <dbReference type="Pfam" id="PF13861"/>
    </source>
</evidence>
<dbReference type="EMBL" id="MDTQ01000001">
    <property type="protein sequence ID" value="ODC04182.1"/>
    <property type="molecule type" value="Genomic_DNA"/>
</dbReference>
<evidence type="ECO:0000313" key="8">
    <source>
        <dbReference type="EMBL" id="ODC04182.1"/>
    </source>
</evidence>
<evidence type="ECO:0000259" key="6">
    <source>
        <dbReference type="Pfam" id="PF13860"/>
    </source>
</evidence>
<dbReference type="OrthoDB" id="9785233at2"/>
<evidence type="ECO:0000313" key="9">
    <source>
        <dbReference type="Proteomes" id="UP000094291"/>
    </source>
</evidence>
<sequence>MAEPTSFYESLQAEYRFRDQREKEKASRTDMGRDQFMQLLITQLQNQDPTSPQDNTQYVAQLAQFSSLEGIQQLNSTVDNFAVSLKSAQALQASSLVGRKVEVESNVGILKEGGKVSGSVHLDYDTPSLVVDVESSSGEYLGSIAWDNVSAGEVPFEWDGKDTEGNDFPPGVYVFKPRNLAKNGEDQDVPTMYMDSNVDSVQVAAGGSGQLMLNIQGVGQVPLSEVKNIK</sequence>
<dbReference type="GO" id="GO:0044781">
    <property type="term" value="P:bacterial-type flagellum organization"/>
    <property type="evidence" value="ECO:0007669"/>
    <property type="project" value="UniProtKB-UniRule"/>
</dbReference>
<dbReference type="Pfam" id="PF03963">
    <property type="entry name" value="FlgD"/>
    <property type="match status" value="1"/>
</dbReference>
<keyword evidence="9" id="KW-1185">Reference proteome</keyword>
<dbReference type="InterPro" id="IPR005648">
    <property type="entry name" value="FlgD"/>
</dbReference>